<evidence type="ECO:0000256" key="1">
    <source>
        <dbReference type="SAM" id="MobiDB-lite"/>
    </source>
</evidence>
<dbReference type="AlphaFoldDB" id="A0AAD8LQ66"/>
<organism evidence="3 4">
    <name type="scientific">Babesia gibsoni</name>
    <dbReference type="NCBI Taxonomy" id="33632"/>
    <lineage>
        <taxon>Eukaryota</taxon>
        <taxon>Sar</taxon>
        <taxon>Alveolata</taxon>
        <taxon>Apicomplexa</taxon>
        <taxon>Aconoidasida</taxon>
        <taxon>Piroplasmida</taxon>
        <taxon>Babesiidae</taxon>
        <taxon>Babesia</taxon>
    </lineage>
</organism>
<gene>
    <name evidence="3" type="ORF">BgAZ_205390</name>
</gene>
<dbReference type="PROSITE" id="PS51204">
    <property type="entry name" value="HSA"/>
    <property type="match status" value="1"/>
</dbReference>
<sequence length="1015" mass="113831">MTETPSTNGGRVINNMEDASMKASVLASRAVETLNSGLMVTQPEPAQRSRSYRELILQEMNWMACDYYHERRWKEHSSRQICIGIKEAIVEKKRMNKNWVANECSVNMKRFWSGIISSNMDSSLISSDLAHYCKLVGEQYRNQLQTETGDLSNDYYIGERDLIAVTVPAPVPHPHTEVQPITNAKAPVKTNDVLDVTLLSMQSMGAELYGPIFRPPDDDMDMFTMPLMDPVRDDDFNALLVQHFCLKHNDQVISVSQGKPAEDVTPSSAISRKFNRQGNEPSCLAMSVRDFDLQVKPKPTFKGVMIKTNLTSIDFELLDAWMFSENPSWPMLAICLSYRSGASGLHRFEYTADYCKQVFDSFKKQPRGLVNSSRRLLGPRQRNAITTFLDYPMPKHKYRPVAEYTEVNASAELNAGHQLVRCSVRKPGKLVISSANSELGDTASAKRRGSLRAGFLLFKRKSQNRGAGGDMDSSKEVDCEDSVMGDEERENMEVDGGIDMGDSDDVDVKMSVDKSDVELQLPFSDSIYKNTGNLPITLLQRKEKSNIIGIIKQTLSRQKSTKLEEVPMSEAKGTVIALPQNALVEVDMTLGGHSRTFWKSDRTTDPVLQIPNMSYGEYSNRMSKQLRVGFLGIPAKMFAHSLFYSGRFCKNNRVRRVAVTISNAMKVIMPQTNMLYARLFEDNSAGVFGRFRHHSWQKMPEHTPDQHAEQLMKRYTGEVMVNSPSKKVKPHASAEAQVIETLAGFVNLKLSRGEVKPQGSISHDKIPIKHLEQVTPSSQFAMLQDEPPKEQQAPVAAPAIAGVPQAAGQPIVPHSSAMQSALVQQAAIPMGQQPIMPSPMQMQQMALHSMQQQHQLSHSQMAGQMHHGQLTPGTMTPNQIPHGQMTPGSVHPLQATSGSMMPNQMPHMKLPTSQVNPGGMPGLHVSQMQGKSPGIQLQMEQMKRLHPMDMAGNRRGMIPYDQMYYPQVAMPQYRYRPVPDANMMRVPMYPMALYNKQVPYPKAQDDQYRPQHMPR</sequence>
<dbReference type="Proteomes" id="UP001230268">
    <property type="component" value="Unassembled WGS sequence"/>
</dbReference>
<comment type="caution">
    <text evidence="3">The sequence shown here is derived from an EMBL/GenBank/DDBJ whole genome shotgun (WGS) entry which is preliminary data.</text>
</comment>
<feature type="region of interest" description="Disordered" evidence="1">
    <location>
        <begin position="463"/>
        <end position="487"/>
    </location>
</feature>
<proteinExistence type="predicted"/>
<dbReference type="InterPro" id="IPR014012">
    <property type="entry name" value="HSA_dom"/>
</dbReference>
<reference evidence="3" key="1">
    <citation type="submission" date="2023-08" db="EMBL/GenBank/DDBJ databases">
        <title>Draft sequence of the Babesia gibsoni genome.</title>
        <authorList>
            <person name="Yamagishi J.Y."/>
            <person name="Xuan X.X."/>
        </authorList>
    </citation>
    <scope>NUCLEOTIDE SEQUENCE</scope>
    <source>
        <strain evidence="3">Azabu</strain>
    </source>
</reference>
<feature type="domain" description="HSA" evidence="2">
    <location>
        <begin position="40"/>
        <end position="113"/>
    </location>
</feature>
<name>A0AAD8LQ66_BABGI</name>
<keyword evidence="4" id="KW-1185">Reference proteome</keyword>
<protein>
    <recommendedName>
        <fullName evidence="2">HSA domain-containing protein</fullName>
    </recommendedName>
</protein>
<accession>A0AAD8LQ66</accession>
<evidence type="ECO:0000259" key="2">
    <source>
        <dbReference type="PROSITE" id="PS51204"/>
    </source>
</evidence>
<feature type="compositionally biased region" description="Acidic residues" evidence="1">
    <location>
        <begin position="478"/>
        <end position="487"/>
    </location>
</feature>
<evidence type="ECO:0000313" key="4">
    <source>
        <dbReference type="Proteomes" id="UP001230268"/>
    </source>
</evidence>
<evidence type="ECO:0000313" key="3">
    <source>
        <dbReference type="EMBL" id="KAK1443663.1"/>
    </source>
</evidence>
<dbReference type="EMBL" id="JAVEPI010000002">
    <property type="protein sequence ID" value="KAK1443663.1"/>
    <property type="molecule type" value="Genomic_DNA"/>
</dbReference>